<dbReference type="RefSeq" id="WP_013854111.1">
    <property type="nucleotide sequence ID" value="NZ_CP061341.1"/>
</dbReference>
<dbReference type="InterPro" id="IPR035069">
    <property type="entry name" value="TTHA1013/TTHA0281-like"/>
</dbReference>
<dbReference type="SUPFAM" id="SSF143100">
    <property type="entry name" value="TTHA1013/TTHA0281-like"/>
    <property type="match status" value="1"/>
</dbReference>
<dbReference type="EMBL" id="CP123735">
    <property type="protein sequence ID" value="WGO86360.1"/>
    <property type="molecule type" value="Genomic_DNA"/>
</dbReference>
<evidence type="ECO:0000313" key="1">
    <source>
        <dbReference type="EMBL" id="SDA54871.1"/>
    </source>
</evidence>
<reference evidence="1 3" key="1">
    <citation type="submission" date="2016-10" db="EMBL/GenBank/DDBJ databases">
        <authorList>
            <person name="Varghese N."/>
            <person name="Submissions S."/>
        </authorList>
    </citation>
    <scope>NUCLEOTIDE SEQUENCE [LARGE SCALE GENOMIC DNA]</scope>
    <source>
        <strain evidence="1 3">ATCC 43761</strain>
    </source>
</reference>
<organism evidence="2 4">
    <name type="scientific">Lactobacillus kefiranofaciens</name>
    <dbReference type="NCBI Taxonomy" id="267818"/>
    <lineage>
        <taxon>Bacteria</taxon>
        <taxon>Bacillati</taxon>
        <taxon>Bacillota</taxon>
        <taxon>Bacilli</taxon>
        <taxon>Lactobacillales</taxon>
        <taxon>Lactobacillaceae</taxon>
        <taxon>Lactobacillus</taxon>
    </lineage>
</organism>
<reference evidence="2" key="3">
    <citation type="submission" date="2023-04" db="EMBL/GenBank/DDBJ databases">
        <authorList>
            <person name="Wang Y."/>
        </authorList>
    </citation>
    <scope>NUCLEOTIDE SEQUENCE</scope>
    <source>
        <strain evidence="2">ZW18</strain>
    </source>
</reference>
<gene>
    <name evidence="2" type="ORF">QEJ78_02465</name>
    <name evidence="1" type="ORF">SAMN02983011_01271</name>
</gene>
<accession>A0AAX3UF49</accession>
<dbReference type="AlphaFoldDB" id="A0AAX3UF49"/>
<dbReference type="Proteomes" id="UP001242513">
    <property type="component" value="Chromosome"/>
</dbReference>
<dbReference type="GeneID" id="72686939"/>
<evidence type="ECO:0000313" key="4">
    <source>
        <dbReference type="Proteomes" id="UP001242513"/>
    </source>
</evidence>
<evidence type="ECO:0000313" key="2">
    <source>
        <dbReference type="EMBL" id="WGO86360.1"/>
    </source>
</evidence>
<sequence>MKQDIVTYPVILTEYNDELGHYYVVTSPNIKGLVTDGETITEALFNVKDAIATMLIGIKYPKVQDPRKWRLEKDQQTSWVTVNMTK</sequence>
<evidence type="ECO:0000313" key="3">
    <source>
        <dbReference type="Proteomes" id="UP000181860"/>
    </source>
</evidence>
<dbReference type="EMBL" id="FMXC01000012">
    <property type="protein sequence ID" value="SDA54871.1"/>
    <property type="molecule type" value="Genomic_DNA"/>
</dbReference>
<proteinExistence type="predicted"/>
<name>A0AAX3UF49_9LACO</name>
<dbReference type="Gene3D" id="3.30.160.250">
    <property type="match status" value="1"/>
</dbReference>
<dbReference type="Proteomes" id="UP000181860">
    <property type="component" value="Unassembled WGS sequence"/>
</dbReference>
<protein>
    <submittedName>
        <fullName evidence="2">Type II toxin-antitoxin system HicB family antitoxin</fullName>
    </submittedName>
</protein>
<reference evidence="2" key="2">
    <citation type="journal article" date="2022" name="Food Funct.">
        <title>Lactobacillus kefiranofaciens ZW18 from Kefir enhances the anti-tumor effect of anti-programmed cell death 1 (PD-1) immunotherapy by modulating the gut microbiota.</title>
        <authorList>
            <person name="Zhao J."/>
            <person name="Wang Y."/>
            <person name="Wang J."/>
            <person name="Lv M."/>
            <person name="Zhou C."/>
            <person name="Jia L."/>
            <person name="Geng W."/>
        </authorList>
    </citation>
    <scope>NUCLEOTIDE SEQUENCE</scope>
    <source>
        <strain evidence="2">ZW18</strain>
    </source>
</reference>
<keyword evidence="3" id="KW-1185">Reference proteome</keyword>